<dbReference type="RefSeq" id="WP_115481900.1">
    <property type="nucleotide sequence ID" value="NZ_QRCT01000025.1"/>
</dbReference>
<proteinExistence type="predicted"/>
<feature type="compositionally biased region" description="Basic and acidic residues" evidence="1">
    <location>
        <begin position="52"/>
        <end position="73"/>
    </location>
</feature>
<keyword evidence="2" id="KW-0812">Transmembrane</keyword>
<sequence length="284" mass="31555">MRRRQAGNYRGNAAYIIGGLAVCAIVGMLGLYIYQSQQAPPKPDVVDLNEVADAKPKIPKANTDETKKNESNDTKTSLINEQDKKDETKKKNSDKTGFSDMDVPDSEQAKDSKPEKTAPEKQEPKKAEPEKTEPEIQETSASVTNVSFPKGETLMWPVSGNVLMNYSMDGTIYFATLDQYKYNPAIIIQSSVNTKVLSATDGIVNSIINDEETGLTMTIDLGSGYKAVYGQLKENQVKEGDYVEKGEVLGFINEPTKYYSKEGTNLYFKLLKDDQPINPVDYFE</sequence>
<keyword evidence="5" id="KW-1185">Reference proteome</keyword>
<organism evidence="4 5">
    <name type="scientific">Anaerosacchariphilus polymeriproducens</name>
    <dbReference type="NCBI Taxonomy" id="1812858"/>
    <lineage>
        <taxon>Bacteria</taxon>
        <taxon>Bacillati</taxon>
        <taxon>Bacillota</taxon>
        <taxon>Clostridia</taxon>
        <taxon>Lachnospirales</taxon>
        <taxon>Lachnospiraceae</taxon>
        <taxon>Anaerosacchariphilus</taxon>
    </lineage>
</organism>
<evidence type="ECO:0000256" key="2">
    <source>
        <dbReference type="SAM" id="Phobius"/>
    </source>
</evidence>
<name>A0A371AVB3_9FIRM</name>
<keyword evidence="2" id="KW-1133">Transmembrane helix</keyword>
<dbReference type="GO" id="GO:0004222">
    <property type="term" value="F:metalloendopeptidase activity"/>
    <property type="evidence" value="ECO:0007669"/>
    <property type="project" value="TreeGrafter"/>
</dbReference>
<dbReference type="InterPro" id="IPR050570">
    <property type="entry name" value="Cell_wall_metabolism_enzyme"/>
</dbReference>
<accession>A0A371AVB3</accession>
<feature type="region of interest" description="Disordered" evidence="1">
    <location>
        <begin position="52"/>
        <end position="145"/>
    </location>
</feature>
<keyword evidence="2" id="KW-0472">Membrane</keyword>
<dbReference type="InterPro" id="IPR011055">
    <property type="entry name" value="Dup_hybrid_motif"/>
</dbReference>
<feature type="compositionally biased region" description="Basic and acidic residues" evidence="1">
    <location>
        <begin position="81"/>
        <end position="94"/>
    </location>
</feature>
<dbReference type="CDD" id="cd12797">
    <property type="entry name" value="M23_peptidase"/>
    <property type="match status" value="1"/>
</dbReference>
<dbReference type="PANTHER" id="PTHR21666:SF270">
    <property type="entry name" value="MUREIN HYDROLASE ACTIVATOR ENVC"/>
    <property type="match status" value="1"/>
</dbReference>
<protein>
    <submittedName>
        <fullName evidence="4">M23 family peptidase</fullName>
    </submittedName>
</protein>
<dbReference type="AlphaFoldDB" id="A0A371AVB3"/>
<feature type="transmembrane region" description="Helical" evidence="2">
    <location>
        <begin position="12"/>
        <end position="34"/>
    </location>
</feature>
<feature type="domain" description="M23ase beta-sheet core" evidence="3">
    <location>
        <begin position="184"/>
        <end position="279"/>
    </location>
</feature>
<dbReference type="Gene3D" id="2.70.70.10">
    <property type="entry name" value="Glucose Permease (Domain IIA)"/>
    <property type="match status" value="1"/>
</dbReference>
<dbReference type="Proteomes" id="UP000255036">
    <property type="component" value="Unassembled WGS sequence"/>
</dbReference>
<dbReference type="EMBL" id="QRCT01000025">
    <property type="protein sequence ID" value="RDU23472.1"/>
    <property type="molecule type" value="Genomic_DNA"/>
</dbReference>
<reference evidence="4 5" key="1">
    <citation type="submission" date="2018-07" db="EMBL/GenBank/DDBJ databases">
        <title>Anaerosacharophilus polymeroproducens gen. nov. sp. nov., an anaerobic bacterium isolated from salt field.</title>
        <authorList>
            <person name="Kim W."/>
            <person name="Yang S.-H."/>
            <person name="Oh J."/>
            <person name="Lee J.-H."/>
            <person name="Kwon K.K."/>
        </authorList>
    </citation>
    <scope>NUCLEOTIDE SEQUENCE [LARGE SCALE GENOMIC DNA]</scope>
    <source>
        <strain evidence="4 5">MCWD5</strain>
    </source>
</reference>
<evidence type="ECO:0000313" key="5">
    <source>
        <dbReference type="Proteomes" id="UP000255036"/>
    </source>
</evidence>
<feature type="compositionally biased region" description="Basic and acidic residues" evidence="1">
    <location>
        <begin position="107"/>
        <end position="134"/>
    </location>
</feature>
<dbReference type="Pfam" id="PF01551">
    <property type="entry name" value="Peptidase_M23"/>
    <property type="match status" value="1"/>
</dbReference>
<comment type="caution">
    <text evidence="4">The sequence shown here is derived from an EMBL/GenBank/DDBJ whole genome shotgun (WGS) entry which is preliminary data.</text>
</comment>
<evidence type="ECO:0000313" key="4">
    <source>
        <dbReference type="EMBL" id="RDU23472.1"/>
    </source>
</evidence>
<dbReference type="InterPro" id="IPR016047">
    <property type="entry name" value="M23ase_b-sheet_dom"/>
</dbReference>
<evidence type="ECO:0000259" key="3">
    <source>
        <dbReference type="Pfam" id="PF01551"/>
    </source>
</evidence>
<gene>
    <name evidence="4" type="ORF">DWV06_09240</name>
</gene>
<dbReference type="PANTHER" id="PTHR21666">
    <property type="entry name" value="PEPTIDASE-RELATED"/>
    <property type="match status" value="1"/>
</dbReference>
<dbReference type="SUPFAM" id="SSF51261">
    <property type="entry name" value="Duplicated hybrid motif"/>
    <property type="match status" value="1"/>
</dbReference>
<evidence type="ECO:0000256" key="1">
    <source>
        <dbReference type="SAM" id="MobiDB-lite"/>
    </source>
</evidence>
<dbReference type="OrthoDB" id="1938544at2"/>